<evidence type="ECO:0000313" key="1">
    <source>
        <dbReference type="EMBL" id="TBM42063.1"/>
    </source>
</evidence>
<dbReference type="RefSeq" id="WP_054104052.1">
    <property type="nucleotide sequence ID" value="NZ_CTBD01000091.1"/>
</dbReference>
<dbReference type="Proteomes" id="UP000294145">
    <property type="component" value="Unassembled WGS sequence"/>
</dbReference>
<protein>
    <submittedName>
        <fullName evidence="1">Uncharacterized protein</fullName>
    </submittedName>
</protein>
<gene>
    <name evidence="1" type="ORF">EYB64_10605</name>
</gene>
<organism evidence="1 2">
    <name type="scientific">Vibrio cholerae</name>
    <dbReference type="NCBI Taxonomy" id="666"/>
    <lineage>
        <taxon>Bacteria</taxon>
        <taxon>Pseudomonadati</taxon>
        <taxon>Pseudomonadota</taxon>
        <taxon>Gammaproteobacteria</taxon>
        <taxon>Vibrionales</taxon>
        <taxon>Vibrionaceae</taxon>
        <taxon>Vibrio</taxon>
    </lineage>
</organism>
<sequence length="250" mass="28809">MPCLRCNEIKTIQAHLIPQVFCKEVQVGKGHATGVKEDGSFYFSQSGTFDKGILCADCDGLLGQLEEYAAKILKSIREHSKGLSFGPKIVEGVDKEKIVRFCAGVLWKYSITQEQYGKINLYGFQDDVKRIAYSEMDIPEWFDVAIFRLRIHAQDDGVFAYRAPLIDRKNRVRLYRFMVGGCLFFVKVHRKKMRDDVLTELWLGREDSFRFCIAPAQQFEEFKISKDLAFNSEKLSSFLDRQDEIAKSKT</sequence>
<comment type="caution">
    <text evidence="1">The sequence shown here is derived from an EMBL/GenBank/DDBJ whole genome shotgun (WGS) entry which is preliminary data.</text>
</comment>
<proteinExistence type="predicted"/>
<dbReference type="AlphaFoldDB" id="A0A7Z7YB10"/>
<evidence type="ECO:0000313" key="2">
    <source>
        <dbReference type="Proteomes" id="UP000294145"/>
    </source>
</evidence>
<reference evidence="1 2" key="1">
    <citation type="submission" date="2019-02" db="EMBL/GenBank/DDBJ databases">
        <title>Genomic plasticity associated with the antimicrobial resistance in Vibrio cholerae.</title>
        <authorList>
            <person name="Verma J."/>
            <person name="Bag S."/>
            <person name="Saha B."/>
            <person name="Kumar P."/>
            <person name="Ghosh T.S."/>
            <person name="Dayal M."/>
            <person name="Senapati T."/>
            <person name="Mehra S."/>
            <person name="Dey P."/>
            <person name="Desigamani A."/>
            <person name="Kumar D."/>
            <person name="Rana P."/>
            <person name="Kumar B."/>
            <person name="Maiti T.K."/>
            <person name="Sharma N.C."/>
            <person name="Bhadra R.K."/>
            <person name="Mutreja A."/>
            <person name="Nair G.B."/>
            <person name="Ramamurthy T."/>
            <person name="Das B."/>
        </authorList>
    </citation>
    <scope>NUCLEOTIDE SEQUENCE [LARGE SCALE GENOMIC DNA]</scope>
    <source>
        <strain evidence="1 2">IDH06781</strain>
    </source>
</reference>
<dbReference type="EMBL" id="SISP01000016">
    <property type="protein sequence ID" value="TBM42063.1"/>
    <property type="molecule type" value="Genomic_DNA"/>
</dbReference>
<accession>A0A7Z7YB10</accession>
<name>A0A7Z7YB10_VIBCL</name>